<dbReference type="InterPro" id="IPR039569">
    <property type="entry name" value="FAS1-like_DH_region"/>
</dbReference>
<dbReference type="RefSeq" id="WP_060188525.1">
    <property type="nucleotide sequence ID" value="NZ_LPJS01000026.1"/>
</dbReference>
<proteinExistence type="predicted"/>
<accession>A0AAW3PA90</accession>
<dbReference type="GO" id="GO:0019171">
    <property type="term" value="F:(3R)-hydroxyacyl-[acyl-carrier-protein] dehydratase activity"/>
    <property type="evidence" value="ECO:0007669"/>
    <property type="project" value="TreeGrafter"/>
</dbReference>
<reference evidence="2 3" key="1">
    <citation type="submission" date="2015-11" db="EMBL/GenBank/DDBJ databases">
        <title>Expanding the genomic diversity of Burkholderia species for the development of highly accurate diagnostics.</title>
        <authorList>
            <person name="Sahl J."/>
            <person name="Keim P."/>
            <person name="Wagner D."/>
        </authorList>
    </citation>
    <scope>NUCLEOTIDE SEQUENCE [LARGE SCALE GENOMIC DNA]</scope>
    <source>
        <strain evidence="2 3">MSMB378WGS</strain>
    </source>
</reference>
<dbReference type="InterPro" id="IPR029069">
    <property type="entry name" value="HotDog_dom_sf"/>
</dbReference>
<dbReference type="Gene3D" id="3.10.129.10">
    <property type="entry name" value="Hotdog Thioesterase"/>
    <property type="match status" value="1"/>
</dbReference>
<dbReference type="PANTHER" id="PTHR28152">
    <property type="entry name" value="HYDROXYACYL-THIOESTER DEHYDRATASE TYPE 2, MITOCHONDRIAL"/>
    <property type="match status" value="1"/>
</dbReference>
<dbReference type="Proteomes" id="UP000063236">
    <property type="component" value="Unassembled WGS sequence"/>
</dbReference>
<dbReference type="SUPFAM" id="SSF54637">
    <property type="entry name" value="Thioesterase/thiol ester dehydrase-isomerase"/>
    <property type="match status" value="1"/>
</dbReference>
<protein>
    <submittedName>
        <fullName evidence="2">Acyl-CoA dehydrogenase</fullName>
    </submittedName>
</protein>
<feature type="domain" description="FAS1-like dehydratase" evidence="1">
    <location>
        <begin position="74"/>
        <end position="136"/>
    </location>
</feature>
<evidence type="ECO:0000313" key="3">
    <source>
        <dbReference type="Proteomes" id="UP000063236"/>
    </source>
</evidence>
<evidence type="ECO:0000313" key="2">
    <source>
        <dbReference type="EMBL" id="KWF46820.1"/>
    </source>
</evidence>
<organism evidence="2 3">
    <name type="scientific">Burkholderia diffusa</name>
    <dbReference type="NCBI Taxonomy" id="488732"/>
    <lineage>
        <taxon>Bacteria</taxon>
        <taxon>Pseudomonadati</taxon>
        <taxon>Pseudomonadota</taxon>
        <taxon>Betaproteobacteria</taxon>
        <taxon>Burkholderiales</taxon>
        <taxon>Burkholderiaceae</taxon>
        <taxon>Burkholderia</taxon>
        <taxon>Burkholderia cepacia complex</taxon>
    </lineage>
</organism>
<name>A0AAW3PA90_9BURK</name>
<sequence>MDELQSNQPGKSIFLADHIALSPAAALSATLDHEDIPQEGHPLPELWHWLYFWPLAKLCELGADGHPRKGNFLPDLGLPRRMWAGGRLRFHSLLEIGKPASRKSTILNVEEKSGRSGRLGFVTVKHELMNKNGLAIEEEQDIVYREAYTAGARAPEPTAAPIGGAWQREIVPTEVMLFRYSALTFNGHRIHYDKAYATAEEGYSDLVVHGPLLATLLVDLVRRELPLATIREFSFKAVRPTMLGHSFTVCGNPSADGRSIELWAKDHEGWLTMRAHAIVS</sequence>
<dbReference type="AlphaFoldDB" id="A0AAW3PA90"/>
<dbReference type="EMBL" id="LPJV01000059">
    <property type="protein sequence ID" value="KWF46820.1"/>
    <property type="molecule type" value="Genomic_DNA"/>
</dbReference>
<dbReference type="PANTHER" id="PTHR28152:SF1">
    <property type="entry name" value="HYDROXYACYL-THIOESTER DEHYDRATASE TYPE 2, MITOCHONDRIAL"/>
    <property type="match status" value="1"/>
</dbReference>
<comment type="caution">
    <text evidence="2">The sequence shown here is derived from an EMBL/GenBank/DDBJ whole genome shotgun (WGS) entry which is preliminary data.</text>
</comment>
<evidence type="ECO:0000259" key="1">
    <source>
        <dbReference type="Pfam" id="PF13452"/>
    </source>
</evidence>
<dbReference type="Pfam" id="PF13452">
    <property type="entry name" value="FAS1_DH_region"/>
    <property type="match status" value="1"/>
</dbReference>
<gene>
    <name evidence="2" type="ORF">WL88_26315</name>
</gene>
<dbReference type="InterPro" id="IPR052741">
    <property type="entry name" value="Mitochondrial_HTD2"/>
</dbReference>